<dbReference type="EMBL" id="QMBQ01000003">
    <property type="protein sequence ID" value="RAZ77320.1"/>
    <property type="molecule type" value="Genomic_DNA"/>
</dbReference>
<reference evidence="1 2" key="2">
    <citation type="submission" date="2018-07" db="EMBL/GenBank/DDBJ databases">
        <title>Diversity of Mesorhizobium strains in Brazil.</title>
        <authorList>
            <person name="Helene L.C.F."/>
            <person name="Dall'Agnol R."/>
            <person name="Delamuta J.R.M."/>
            <person name="Hungria M."/>
        </authorList>
    </citation>
    <scope>NUCLEOTIDE SEQUENCE [LARGE SCALE GENOMIC DNA]</scope>
    <source>
        <strain evidence="1 2">CNPSo 3140</strain>
    </source>
</reference>
<protein>
    <submittedName>
        <fullName evidence="1">Uncharacterized protein</fullName>
    </submittedName>
</protein>
<keyword evidence="2" id="KW-1185">Reference proteome</keyword>
<sequence length="102" mass="11288">MLCEDATMPRIAFCAAAMIVAATNFADARPDTREMTCAQTQALIQSRHAVVLTTGANTYERYVRQFGNECDAPYVPMVDYIPASDGRCMVYRCEEPAPMVPD</sequence>
<dbReference type="AlphaFoldDB" id="A0A330GXQ4"/>
<name>A0A330GXQ4_9HYPH</name>
<reference evidence="2" key="1">
    <citation type="submission" date="2018-06" db="EMBL/GenBank/DDBJ databases">
        <authorList>
            <person name="Helene L.C."/>
            <person name="Dall'Agnol R."/>
            <person name="Delamuta J.R."/>
            <person name="Hungria M."/>
        </authorList>
    </citation>
    <scope>NUCLEOTIDE SEQUENCE [LARGE SCALE GENOMIC DNA]</scope>
    <source>
        <strain evidence="2">CNPSo 3140</strain>
    </source>
</reference>
<accession>A0A330GXQ4</accession>
<comment type="caution">
    <text evidence="1">The sequence shown here is derived from an EMBL/GenBank/DDBJ whole genome shotgun (WGS) entry which is preliminary data.</text>
</comment>
<evidence type="ECO:0000313" key="1">
    <source>
        <dbReference type="EMBL" id="RAZ77320.1"/>
    </source>
</evidence>
<evidence type="ECO:0000313" key="2">
    <source>
        <dbReference type="Proteomes" id="UP000251956"/>
    </source>
</evidence>
<dbReference type="Proteomes" id="UP000251956">
    <property type="component" value="Unassembled WGS sequence"/>
</dbReference>
<dbReference type="OrthoDB" id="7870801at2"/>
<gene>
    <name evidence="1" type="ORF">DPM35_12655</name>
</gene>
<proteinExistence type="predicted"/>
<organism evidence="1 2">
    <name type="scientific">Mesorhizobium atlanticum</name>
    <dbReference type="NCBI Taxonomy" id="2233532"/>
    <lineage>
        <taxon>Bacteria</taxon>
        <taxon>Pseudomonadati</taxon>
        <taxon>Pseudomonadota</taxon>
        <taxon>Alphaproteobacteria</taxon>
        <taxon>Hyphomicrobiales</taxon>
        <taxon>Phyllobacteriaceae</taxon>
        <taxon>Mesorhizobium</taxon>
    </lineage>
</organism>